<gene>
    <name evidence="2" type="primary">LOC123521306</name>
</gene>
<name>A0AC55CT56_ECHTE</name>
<proteinExistence type="predicted"/>
<reference evidence="2" key="1">
    <citation type="submission" date="2025-08" db="UniProtKB">
        <authorList>
            <consortium name="RefSeq"/>
        </authorList>
    </citation>
    <scope>IDENTIFICATION</scope>
</reference>
<protein>
    <submittedName>
        <fullName evidence="2">Ribosome biogenesis protein BOP1-like</fullName>
    </submittedName>
</protein>
<dbReference type="RefSeq" id="XP_045142676.1">
    <property type="nucleotide sequence ID" value="XM_045286741.1"/>
</dbReference>
<dbReference type="Proteomes" id="UP000694863">
    <property type="component" value="Unplaced"/>
</dbReference>
<evidence type="ECO:0000313" key="1">
    <source>
        <dbReference type="Proteomes" id="UP000694863"/>
    </source>
</evidence>
<accession>A0AC55CT56</accession>
<keyword evidence="1" id="KW-1185">Reference proteome</keyword>
<evidence type="ECO:0000313" key="2">
    <source>
        <dbReference type="RefSeq" id="XP_045142676.1"/>
    </source>
</evidence>
<sequence>MPGPRGRTARAPEAAGRVLCSCVTALARGLPAAPGGRSGLCWHPGHEDRQVGTGWNQRCASLQPSLLQGAAPGRSEASDSGLSGSEESVFSGLEDSDSDSSEGGATSGTGKTAEDPQAGGGHSLRMEAAGSTPGQDEYAEDSSDEEVGS</sequence>
<organism evidence="1 2">
    <name type="scientific">Echinops telfairi</name>
    <name type="common">Lesser hedgehog tenrec</name>
    <dbReference type="NCBI Taxonomy" id="9371"/>
    <lineage>
        <taxon>Eukaryota</taxon>
        <taxon>Metazoa</taxon>
        <taxon>Chordata</taxon>
        <taxon>Craniata</taxon>
        <taxon>Vertebrata</taxon>
        <taxon>Euteleostomi</taxon>
        <taxon>Mammalia</taxon>
        <taxon>Eutheria</taxon>
        <taxon>Afrotheria</taxon>
        <taxon>Tenrecidae</taxon>
        <taxon>Tenrecinae</taxon>
        <taxon>Echinops</taxon>
    </lineage>
</organism>